<keyword evidence="3" id="KW-1185">Reference proteome</keyword>
<feature type="compositionally biased region" description="Basic residues" evidence="1">
    <location>
        <begin position="139"/>
        <end position="150"/>
    </location>
</feature>
<evidence type="ECO:0000256" key="1">
    <source>
        <dbReference type="SAM" id="MobiDB-lite"/>
    </source>
</evidence>
<feature type="compositionally biased region" description="Basic and acidic residues" evidence="1">
    <location>
        <begin position="117"/>
        <end position="138"/>
    </location>
</feature>
<gene>
    <name evidence="2" type="ORF">WN944_007044</name>
</gene>
<dbReference type="Proteomes" id="UP001428341">
    <property type="component" value="Unassembled WGS sequence"/>
</dbReference>
<protein>
    <submittedName>
        <fullName evidence="2">Uncharacterized protein</fullName>
    </submittedName>
</protein>
<evidence type="ECO:0000313" key="3">
    <source>
        <dbReference type="Proteomes" id="UP001428341"/>
    </source>
</evidence>
<comment type="caution">
    <text evidence="2">The sequence shown here is derived from an EMBL/GenBank/DDBJ whole genome shotgun (WGS) entry which is preliminary data.</text>
</comment>
<feature type="region of interest" description="Disordered" evidence="1">
    <location>
        <begin position="109"/>
        <end position="150"/>
    </location>
</feature>
<reference evidence="2 3" key="1">
    <citation type="submission" date="2024-05" db="EMBL/GenBank/DDBJ databases">
        <title>Haplotype-resolved chromosome-level genome assembly of Huyou (Citrus changshanensis).</title>
        <authorList>
            <person name="Miao C."/>
            <person name="Chen W."/>
            <person name="Wu Y."/>
            <person name="Wang L."/>
            <person name="Zhao S."/>
            <person name="Grierson D."/>
            <person name="Xu C."/>
            <person name="Chen K."/>
        </authorList>
    </citation>
    <scope>NUCLEOTIDE SEQUENCE [LARGE SCALE GENOMIC DNA]</scope>
    <source>
        <strain evidence="2">01-14</strain>
        <tissue evidence="2">Leaf</tissue>
    </source>
</reference>
<dbReference type="AlphaFoldDB" id="A0AAP0QTU2"/>
<proteinExistence type="predicted"/>
<dbReference type="EMBL" id="JBCGBO010000003">
    <property type="protein sequence ID" value="KAK9215041.1"/>
    <property type="molecule type" value="Genomic_DNA"/>
</dbReference>
<organism evidence="2 3">
    <name type="scientific">Citrus x changshan-huyou</name>
    <dbReference type="NCBI Taxonomy" id="2935761"/>
    <lineage>
        <taxon>Eukaryota</taxon>
        <taxon>Viridiplantae</taxon>
        <taxon>Streptophyta</taxon>
        <taxon>Embryophyta</taxon>
        <taxon>Tracheophyta</taxon>
        <taxon>Spermatophyta</taxon>
        <taxon>Magnoliopsida</taxon>
        <taxon>eudicotyledons</taxon>
        <taxon>Gunneridae</taxon>
        <taxon>Pentapetalae</taxon>
        <taxon>rosids</taxon>
        <taxon>malvids</taxon>
        <taxon>Sapindales</taxon>
        <taxon>Rutaceae</taxon>
        <taxon>Aurantioideae</taxon>
        <taxon>Citrus</taxon>
    </lineage>
</organism>
<name>A0AAP0QTU2_9ROSI</name>
<evidence type="ECO:0000313" key="2">
    <source>
        <dbReference type="EMBL" id="KAK9215041.1"/>
    </source>
</evidence>
<sequence>MGGRRWLTTRRSPHHQLTAVVTPPEPLGPDKELLSKSRRMSLEALVIELGIVPISLLSHKDKYFKFECELPIVDELGIKNVVSKGGDSRLLPLPKVKDTIPRTVVPSRLPDSYCRGTPDHSPARATFPKDEIRREHAHNGPKNHKSGKRTLAKKSVKLILKDTYLVFDLQPLLPLSLPFSPPPNFKYTAPRTTN</sequence>
<accession>A0AAP0QTU2</accession>